<dbReference type="GO" id="GO:0004620">
    <property type="term" value="F:phospholipase activity"/>
    <property type="evidence" value="ECO:0007669"/>
    <property type="project" value="InterPro"/>
</dbReference>
<dbReference type="EMBL" id="BTSY01000006">
    <property type="protein sequence ID" value="GMT34848.1"/>
    <property type="molecule type" value="Genomic_DNA"/>
</dbReference>
<keyword evidence="1" id="KW-0472">Membrane</keyword>
<proteinExistence type="predicted"/>
<dbReference type="Pfam" id="PF00657">
    <property type="entry name" value="Lipase_GDSL"/>
    <property type="match status" value="1"/>
</dbReference>
<dbReference type="SUPFAM" id="SSF52266">
    <property type="entry name" value="SGNH hydrolase"/>
    <property type="match status" value="1"/>
</dbReference>
<comment type="caution">
    <text evidence="2">The sequence shown here is derived from an EMBL/GenBank/DDBJ whole genome shotgun (WGS) entry which is preliminary data.</text>
</comment>
<organism evidence="2 3">
    <name type="scientific">Pristionchus fissidentatus</name>
    <dbReference type="NCBI Taxonomy" id="1538716"/>
    <lineage>
        <taxon>Eukaryota</taxon>
        <taxon>Metazoa</taxon>
        <taxon>Ecdysozoa</taxon>
        <taxon>Nematoda</taxon>
        <taxon>Chromadorea</taxon>
        <taxon>Rhabditida</taxon>
        <taxon>Rhabditina</taxon>
        <taxon>Diplogasteromorpha</taxon>
        <taxon>Diplogasteroidea</taxon>
        <taxon>Neodiplogasteridae</taxon>
        <taxon>Pristionchus</taxon>
    </lineage>
</organism>
<accession>A0AAV5WU51</accession>
<evidence type="ECO:0008006" key="4">
    <source>
        <dbReference type="Google" id="ProtNLM"/>
    </source>
</evidence>
<dbReference type="InterPro" id="IPR038885">
    <property type="entry name" value="PLB1"/>
</dbReference>
<dbReference type="InterPro" id="IPR036514">
    <property type="entry name" value="SGNH_hydro_sf"/>
</dbReference>
<dbReference type="Gene3D" id="3.40.50.1110">
    <property type="entry name" value="SGNH hydrolase"/>
    <property type="match status" value="1"/>
</dbReference>
<dbReference type="GO" id="GO:0006644">
    <property type="term" value="P:phospholipid metabolic process"/>
    <property type="evidence" value="ECO:0007669"/>
    <property type="project" value="TreeGrafter"/>
</dbReference>
<dbReference type="PANTHER" id="PTHR21325:SF31">
    <property type="entry name" value="GH22081P-RELATED"/>
    <property type="match status" value="1"/>
</dbReference>
<name>A0AAV5WU51_9BILA</name>
<dbReference type="Proteomes" id="UP001432322">
    <property type="component" value="Unassembled WGS sequence"/>
</dbReference>
<evidence type="ECO:0000313" key="2">
    <source>
        <dbReference type="EMBL" id="GMT34848.1"/>
    </source>
</evidence>
<evidence type="ECO:0000313" key="3">
    <source>
        <dbReference type="Proteomes" id="UP001432322"/>
    </source>
</evidence>
<dbReference type="PANTHER" id="PTHR21325">
    <property type="entry name" value="PHOSPHOLIPASE B, PLB1"/>
    <property type="match status" value="1"/>
</dbReference>
<dbReference type="AlphaFoldDB" id="A0AAV5WU51"/>
<keyword evidence="3" id="KW-1185">Reference proteome</keyword>
<protein>
    <recommendedName>
        <fullName evidence="4">Lipase</fullName>
    </recommendedName>
</protein>
<keyword evidence="1" id="KW-0812">Transmembrane</keyword>
<sequence length="438" mass="49019">MPAEEYIPILSATHGNSYADYERKDTVIRRLRILVFVTILIIVSIILAHFVLSLINNDGSGSNDDSLVQLKSFAGSWTHFFSVLSHFSEANDVLRLPIHGEFQCEKGLLDPSTISPIDANRVRPADVKYIAAMGDSYATGFRSYSTSGMEGASNDTRNIVGNSFIMGGDGSFEDHLTLANVFRHLNPSLIGSSTGIGLQETETNLNVAMPGMWANDMPRQARELIRRFNKYPSSSIREDWKLINIFIGTRDITGYCLGQGGTNKAEYKGNITEAIQILQEALPKTIISIIGMTNLDFMWRTEIIVKGLTIPCAVGNFELLAQRRIEEYREVGVELVSYYRHAARKDHAVIIQHIFDDLWIPLRNDDNSFNAEFYSSDSFHLSNYGNSLVAKQLWNHLVSPDHRKITNNMMMSDDSSILFCPEPDCPFIRTPANSVGCS</sequence>
<evidence type="ECO:0000256" key="1">
    <source>
        <dbReference type="SAM" id="Phobius"/>
    </source>
</evidence>
<feature type="transmembrane region" description="Helical" evidence="1">
    <location>
        <begin position="33"/>
        <end position="55"/>
    </location>
</feature>
<gene>
    <name evidence="2" type="ORF">PFISCL1PPCAC_26145</name>
</gene>
<keyword evidence="1" id="KW-1133">Transmembrane helix</keyword>
<dbReference type="InterPro" id="IPR001087">
    <property type="entry name" value="GDSL"/>
</dbReference>
<reference evidence="2" key="1">
    <citation type="submission" date="2023-10" db="EMBL/GenBank/DDBJ databases">
        <title>Genome assembly of Pristionchus species.</title>
        <authorList>
            <person name="Yoshida K."/>
            <person name="Sommer R.J."/>
        </authorList>
    </citation>
    <scope>NUCLEOTIDE SEQUENCE</scope>
    <source>
        <strain evidence="2">RS5133</strain>
    </source>
</reference>